<evidence type="ECO:0000313" key="2">
    <source>
        <dbReference type="Proteomes" id="UP000765509"/>
    </source>
</evidence>
<comment type="caution">
    <text evidence="1">The sequence shown here is derived from an EMBL/GenBank/DDBJ whole genome shotgun (WGS) entry which is preliminary data.</text>
</comment>
<sequence>METWPLLEEIPWSFDTEISWIEEKEVWYNSNNPQEASEYPEWLLQTKPEPFPDITTIILPYLEFENIFEKGKTPSEIVIAHPWQEFPGFNLTDMNSWSC</sequence>
<name>A0A9Q3E4I4_9BASI</name>
<evidence type="ECO:0000313" key="1">
    <source>
        <dbReference type="EMBL" id="MBW0514654.1"/>
    </source>
</evidence>
<gene>
    <name evidence="1" type="ORF">O181_054369</name>
</gene>
<reference evidence="1" key="1">
    <citation type="submission" date="2021-03" db="EMBL/GenBank/DDBJ databases">
        <title>Draft genome sequence of rust myrtle Austropuccinia psidii MF-1, a brazilian biotype.</title>
        <authorList>
            <person name="Quecine M.C."/>
            <person name="Pachon D.M.R."/>
            <person name="Bonatelli M.L."/>
            <person name="Correr F.H."/>
            <person name="Franceschini L.M."/>
            <person name="Leite T.F."/>
            <person name="Margarido G.R.A."/>
            <person name="Almeida C.A."/>
            <person name="Ferrarezi J.A."/>
            <person name="Labate C.A."/>
        </authorList>
    </citation>
    <scope>NUCLEOTIDE SEQUENCE</scope>
    <source>
        <strain evidence="1">MF-1</strain>
    </source>
</reference>
<protein>
    <submittedName>
        <fullName evidence="1">Uncharacterized protein</fullName>
    </submittedName>
</protein>
<organism evidence="1 2">
    <name type="scientific">Austropuccinia psidii MF-1</name>
    <dbReference type="NCBI Taxonomy" id="1389203"/>
    <lineage>
        <taxon>Eukaryota</taxon>
        <taxon>Fungi</taxon>
        <taxon>Dikarya</taxon>
        <taxon>Basidiomycota</taxon>
        <taxon>Pucciniomycotina</taxon>
        <taxon>Pucciniomycetes</taxon>
        <taxon>Pucciniales</taxon>
        <taxon>Sphaerophragmiaceae</taxon>
        <taxon>Austropuccinia</taxon>
    </lineage>
</organism>
<dbReference type="EMBL" id="AVOT02024145">
    <property type="protein sequence ID" value="MBW0514654.1"/>
    <property type="molecule type" value="Genomic_DNA"/>
</dbReference>
<proteinExistence type="predicted"/>
<keyword evidence="2" id="KW-1185">Reference proteome</keyword>
<accession>A0A9Q3E4I4</accession>
<dbReference type="Proteomes" id="UP000765509">
    <property type="component" value="Unassembled WGS sequence"/>
</dbReference>
<dbReference type="AlphaFoldDB" id="A0A9Q3E4I4"/>